<dbReference type="EMBL" id="DXFB01000126">
    <property type="protein sequence ID" value="HIX45504.1"/>
    <property type="molecule type" value="Genomic_DNA"/>
</dbReference>
<reference evidence="5" key="1">
    <citation type="journal article" date="2021" name="PeerJ">
        <title>Extensive microbial diversity within the chicken gut microbiome revealed by metagenomics and culture.</title>
        <authorList>
            <person name="Gilroy R."/>
            <person name="Ravi A."/>
            <person name="Getino M."/>
            <person name="Pursley I."/>
            <person name="Horton D.L."/>
            <person name="Alikhan N.F."/>
            <person name="Baker D."/>
            <person name="Gharbi K."/>
            <person name="Hall N."/>
            <person name="Watson M."/>
            <person name="Adriaenssens E.M."/>
            <person name="Foster-Nyarko E."/>
            <person name="Jarju S."/>
            <person name="Secka A."/>
            <person name="Antonio M."/>
            <person name="Oren A."/>
            <person name="Chaudhuri R.R."/>
            <person name="La Ragione R."/>
            <person name="Hildebrand F."/>
            <person name="Pallen M.J."/>
        </authorList>
    </citation>
    <scope>NUCLEOTIDE SEQUENCE</scope>
    <source>
        <strain evidence="5">ChiHjej12B11-16260</strain>
    </source>
</reference>
<dbReference type="Pfam" id="PF02801">
    <property type="entry name" value="Ketoacyl-synt_C"/>
    <property type="match status" value="1"/>
</dbReference>
<dbReference type="PROSITE" id="PS00098">
    <property type="entry name" value="THIOLASE_1"/>
    <property type="match status" value="1"/>
</dbReference>
<dbReference type="GO" id="GO:0005829">
    <property type="term" value="C:cytosol"/>
    <property type="evidence" value="ECO:0007669"/>
    <property type="project" value="TreeGrafter"/>
</dbReference>
<evidence type="ECO:0000256" key="3">
    <source>
        <dbReference type="RuleBase" id="RU003694"/>
    </source>
</evidence>
<evidence type="ECO:0000313" key="5">
    <source>
        <dbReference type="EMBL" id="HIX45504.1"/>
    </source>
</evidence>
<accession>A0A9D2AQK0</accession>
<comment type="similarity">
    <text evidence="1 3">Belongs to the thiolase-like superfamily. Beta-ketoacyl-ACP synthases family.</text>
</comment>
<dbReference type="Proteomes" id="UP000824246">
    <property type="component" value="Unassembled WGS sequence"/>
</dbReference>
<keyword evidence="2 3" id="KW-0808">Transferase</keyword>
<evidence type="ECO:0000256" key="2">
    <source>
        <dbReference type="ARBA" id="ARBA00022679"/>
    </source>
</evidence>
<dbReference type="PANTHER" id="PTHR11712:SF320">
    <property type="entry name" value="BETA-KETOACYL SYNTHASE"/>
    <property type="match status" value="1"/>
</dbReference>
<dbReference type="Gene3D" id="3.40.47.10">
    <property type="match status" value="1"/>
</dbReference>
<evidence type="ECO:0000256" key="1">
    <source>
        <dbReference type="ARBA" id="ARBA00008467"/>
    </source>
</evidence>
<evidence type="ECO:0000259" key="4">
    <source>
        <dbReference type="PROSITE" id="PS52004"/>
    </source>
</evidence>
<organism evidence="5 6">
    <name type="scientific">Candidatus Barnesiella excrementipullorum</name>
    <dbReference type="NCBI Taxonomy" id="2838479"/>
    <lineage>
        <taxon>Bacteria</taxon>
        <taxon>Pseudomonadati</taxon>
        <taxon>Bacteroidota</taxon>
        <taxon>Bacteroidia</taxon>
        <taxon>Bacteroidales</taxon>
        <taxon>Barnesiellaceae</taxon>
        <taxon>Barnesiella</taxon>
    </lineage>
</organism>
<feature type="domain" description="Ketosynthase family 3 (KS3)" evidence="4">
    <location>
        <begin position="1"/>
        <end position="381"/>
    </location>
</feature>
<dbReference type="InterPro" id="IPR020615">
    <property type="entry name" value="Thiolase_acyl_enz_int_AS"/>
</dbReference>
<dbReference type="PROSITE" id="PS52004">
    <property type="entry name" value="KS3_2"/>
    <property type="match status" value="1"/>
</dbReference>
<protein>
    <submittedName>
        <fullName evidence="5">Beta-ACP synthase</fullName>
    </submittedName>
</protein>
<dbReference type="AlphaFoldDB" id="A0A9D2AQK0"/>
<dbReference type="SUPFAM" id="SSF53901">
    <property type="entry name" value="Thiolase-like"/>
    <property type="match status" value="2"/>
</dbReference>
<reference evidence="5" key="2">
    <citation type="submission" date="2021-04" db="EMBL/GenBank/DDBJ databases">
        <authorList>
            <person name="Gilroy R."/>
        </authorList>
    </citation>
    <scope>NUCLEOTIDE SEQUENCE</scope>
    <source>
        <strain evidence="5">ChiHjej12B11-16260</strain>
    </source>
</reference>
<name>A0A9D2AQK0_9BACT</name>
<dbReference type="GO" id="GO:0004315">
    <property type="term" value="F:3-oxoacyl-[acyl-carrier-protein] synthase activity"/>
    <property type="evidence" value="ECO:0007669"/>
    <property type="project" value="TreeGrafter"/>
</dbReference>
<dbReference type="InterPro" id="IPR000794">
    <property type="entry name" value="Beta-ketoacyl_synthase"/>
</dbReference>
<dbReference type="InterPro" id="IPR014030">
    <property type="entry name" value="Ketoacyl_synth_N"/>
</dbReference>
<comment type="caution">
    <text evidence="5">The sequence shown here is derived from an EMBL/GenBank/DDBJ whole genome shotgun (WGS) entry which is preliminary data.</text>
</comment>
<dbReference type="InterPro" id="IPR020841">
    <property type="entry name" value="PKS_Beta-ketoAc_synthase_dom"/>
</dbReference>
<dbReference type="InterPro" id="IPR016039">
    <property type="entry name" value="Thiolase-like"/>
</dbReference>
<proteinExistence type="inferred from homology"/>
<dbReference type="Pfam" id="PF00109">
    <property type="entry name" value="ketoacyl-synt"/>
    <property type="match status" value="1"/>
</dbReference>
<sequence>MGYPMRIFITSDNIISALGFTTAENFAAITAYRSGIALTTDTNISATPVMAAVIDRKAIEERSKALTGNSDYSPVEQLLILSITDTLQQQHLARPEEGTALILSTTKGNVAALGRRNDIPDEAFLSHTARRVANYFGFAKNDTYVISNACISGVSALIMAARLIDEGRYRKVIVAGCDVLSPFITSGFLSFKSVSRQCCIPYDAARNGLNLGEACGSLLLSSEYAPGRIAITGGSITNDANHISGPSRTGDGLFYAIRHAMNEAGVTAGEVDFVNAHGTATAYNDEMESKAIHLAGLQQVPVGSMKPYFGHTLGASGVIESIVCAHAMQQGMIPATLHFKQLGVPCPIVVEATHRTGVRTDVCVKTASGFGGCNAAIVLQKNASAERPRPQLAPIRTIAHCRISDGTITLDGTTLLACPPETPFATFIREAYKAIDGNNMKFYKMSDLSKTAYIAAEVLLQKTPTFAPIEAGIILANRSASLDTDRRHQDIIESEGETAAAPAVFVYTLPNVAAGEVCIRHKIQGENTFFIDDAYQPERLESYARSAMSRDGLKYCIVGWCDFLQGKYLADMKLITTL</sequence>
<dbReference type="InterPro" id="IPR014031">
    <property type="entry name" value="Ketoacyl_synth_C"/>
</dbReference>
<dbReference type="PANTHER" id="PTHR11712">
    <property type="entry name" value="POLYKETIDE SYNTHASE-RELATED"/>
    <property type="match status" value="1"/>
</dbReference>
<evidence type="ECO:0000313" key="6">
    <source>
        <dbReference type="Proteomes" id="UP000824246"/>
    </source>
</evidence>
<dbReference type="SMART" id="SM00825">
    <property type="entry name" value="PKS_KS"/>
    <property type="match status" value="1"/>
</dbReference>
<dbReference type="GO" id="GO:0006633">
    <property type="term" value="P:fatty acid biosynthetic process"/>
    <property type="evidence" value="ECO:0007669"/>
    <property type="project" value="TreeGrafter"/>
</dbReference>
<gene>
    <name evidence="5" type="ORF">H9982_04720</name>
</gene>